<keyword evidence="1" id="KW-0732">Signal</keyword>
<dbReference type="Proteomes" id="UP000186817">
    <property type="component" value="Unassembled WGS sequence"/>
</dbReference>
<name>A0A1Q9DKJ7_SYMMI</name>
<feature type="signal peptide" evidence="1">
    <location>
        <begin position="1"/>
        <end position="26"/>
    </location>
</feature>
<accession>A0A1Q9DKJ7</accession>
<evidence type="ECO:0000313" key="3">
    <source>
        <dbReference type="Proteomes" id="UP000186817"/>
    </source>
</evidence>
<gene>
    <name evidence="2" type="ORF">AK812_SmicGene22163</name>
</gene>
<comment type="caution">
    <text evidence="2">The sequence shown here is derived from an EMBL/GenBank/DDBJ whole genome shotgun (WGS) entry which is preliminary data.</text>
</comment>
<protein>
    <submittedName>
        <fullName evidence="2">Uncharacterized protein</fullName>
    </submittedName>
</protein>
<sequence length="94" mass="10869">MSMPMRSSFKRIVLLLLAVSVRPANGQCSFLPQGRGLAQNSTPAGMHHNYDNNQERLACLGVRFDKFQFFHTFEYLDLANQHILDCKQYEYDIN</sequence>
<feature type="chain" id="PRO_5013203575" evidence="1">
    <location>
        <begin position="27"/>
        <end position="94"/>
    </location>
</feature>
<evidence type="ECO:0000313" key="2">
    <source>
        <dbReference type="EMBL" id="OLP95683.1"/>
    </source>
</evidence>
<keyword evidence="3" id="KW-1185">Reference proteome</keyword>
<reference evidence="2 3" key="1">
    <citation type="submission" date="2016-02" db="EMBL/GenBank/DDBJ databases">
        <title>Genome analysis of coral dinoflagellate symbionts highlights evolutionary adaptations to a symbiotic lifestyle.</title>
        <authorList>
            <person name="Aranda M."/>
            <person name="Li Y."/>
            <person name="Liew Y.J."/>
            <person name="Baumgarten S."/>
            <person name="Simakov O."/>
            <person name="Wilson M."/>
            <person name="Piel J."/>
            <person name="Ashoor H."/>
            <person name="Bougouffa S."/>
            <person name="Bajic V.B."/>
            <person name="Ryu T."/>
            <person name="Ravasi T."/>
            <person name="Bayer T."/>
            <person name="Micklem G."/>
            <person name="Kim H."/>
            <person name="Bhak J."/>
            <person name="Lajeunesse T.C."/>
            <person name="Voolstra C.R."/>
        </authorList>
    </citation>
    <scope>NUCLEOTIDE SEQUENCE [LARGE SCALE GENOMIC DNA]</scope>
    <source>
        <strain evidence="2 3">CCMP2467</strain>
    </source>
</reference>
<dbReference type="EMBL" id="LSRX01000494">
    <property type="protein sequence ID" value="OLP95683.1"/>
    <property type="molecule type" value="Genomic_DNA"/>
</dbReference>
<organism evidence="2 3">
    <name type="scientific">Symbiodinium microadriaticum</name>
    <name type="common">Dinoflagellate</name>
    <name type="synonym">Zooxanthella microadriatica</name>
    <dbReference type="NCBI Taxonomy" id="2951"/>
    <lineage>
        <taxon>Eukaryota</taxon>
        <taxon>Sar</taxon>
        <taxon>Alveolata</taxon>
        <taxon>Dinophyceae</taxon>
        <taxon>Suessiales</taxon>
        <taxon>Symbiodiniaceae</taxon>
        <taxon>Symbiodinium</taxon>
    </lineage>
</organism>
<proteinExistence type="predicted"/>
<dbReference type="AlphaFoldDB" id="A0A1Q9DKJ7"/>
<evidence type="ECO:0000256" key="1">
    <source>
        <dbReference type="SAM" id="SignalP"/>
    </source>
</evidence>